<proteinExistence type="predicted"/>
<dbReference type="AlphaFoldDB" id="V9ESS0"/>
<organism evidence="1 2">
    <name type="scientific">Phytophthora nicotianae P1569</name>
    <dbReference type="NCBI Taxonomy" id="1317065"/>
    <lineage>
        <taxon>Eukaryota</taxon>
        <taxon>Sar</taxon>
        <taxon>Stramenopiles</taxon>
        <taxon>Oomycota</taxon>
        <taxon>Peronosporomycetes</taxon>
        <taxon>Peronosporales</taxon>
        <taxon>Peronosporaceae</taxon>
        <taxon>Phytophthora</taxon>
    </lineage>
</organism>
<protein>
    <submittedName>
        <fullName evidence="1">Uncharacterized protein</fullName>
    </submittedName>
</protein>
<dbReference type="Proteomes" id="UP000018721">
    <property type="component" value="Unassembled WGS sequence"/>
</dbReference>
<keyword evidence="2" id="KW-1185">Reference proteome</keyword>
<accession>V9ESS0</accession>
<sequence length="58" mass="6477">MLGDLPEDWKVRYAISQLSLFSWILTCGIPTSSGDLLATDESRQCRKLKLITYSASTP</sequence>
<gene>
    <name evidence="1" type="ORF">F443_12922</name>
</gene>
<evidence type="ECO:0000313" key="1">
    <source>
        <dbReference type="EMBL" id="ETI41876.1"/>
    </source>
</evidence>
<dbReference type="HOGENOM" id="CLU_2983267_0_0_1"/>
<name>V9ESS0_PHYNI</name>
<reference evidence="1 2" key="1">
    <citation type="submission" date="2013-11" db="EMBL/GenBank/DDBJ databases">
        <title>The Genome Sequence of Phytophthora parasitica P1569.</title>
        <authorList>
            <consortium name="The Broad Institute Genomics Platform"/>
            <person name="Russ C."/>
            <person name="Tyler B."/>
            <person name="Panabieres F."/>
            <person name="Shan W."/>
            <person name="Tripathy S."/>
            <person name="Grunwald N."/>
            <person name="Machado M."/>
            <person name="Johnson C.S."/>
            <person name="Arredondo F."/>
            <person name="Hong C."/>
            <person name="Coffey M."/>
            <person name="Young S.K."/>
            <person name="Zeng Q."/>
            <person name="Gargeya S."/>
            <person name="Fitzgerald M."/>
            <person name="Abouelleil A."/>
            <person name="Alvarado L."/>
            <person name="Chapman S.B."/>
            <person name="Gainer-Dewar J."/>
            <person name="Goldberg J."/>
            <person name="Griggs A."/>
            <person name="Gujja S."/>
            <person name="Hansen M."/>
            <person name="Howarth C."/>
            <person name="Imamovic A."/>
            <person name="Ireland A."/>
            <person name="Larimer J."/>
            <person name="McCowan C."/>
            <person name="Murphy C."/>
            <person name="Pearson M."/>
            <person name="Poon T.W."/>
            <person name="Priest M."/>
            <person name="Roberts A."/>
            <person name="Saif S."/>
            <person name="Shea T."/>
            <person name="Sykes S."/>
            <person name="Wortman J."/>
            <person name="Nusbaum C."/>
            <person name="Birren B."/>
        </authorList>
    </citation>
    <scope>NUCLEOTIDE SEQUENCE [LARGE SCALE GENOMIC DNA]</scope>
    <source>
        <strain evidence="1 2">P1569</strain>
    </source>
</reference>
<dbReference type="EMBL" id="ANIZ01002194">
    <property type="protein sequence ID" value="ETI41876.1"/>
    <property type="molecule type" value="Genomic_DNA"/>
</dbReference>
<comment type="caution">
    <text evidence="1">The sequence shown here is derived from an EMBL/GenBank/DDBJ whole genome shotgun (WGS) entry which is preliminary data.</text>
</comment>
<evidence type="ECO:0000313" key="2">
    <source>
        <dbReference type="Proteomes" id="UP000018721"/>
    </source>
</evidence>